<accession>A0A099WT00</accession>
<dbReference type="PRINTS" id="PR00455">
    <property type="entry name" value="HTHTETR"/>
</dbReference>
<feature type="DNA-binding region" description="H-T-H motif" evidence="2">
    <location>
        <begin position="27"/>
        <end position="46"/>
    </location>
</feature>
<dbReference type="Proteomes" id="UP000030146">
    <property type="component" value="Unassembled WGS sequence"/>
</dbReference>
<dbReference type="RefSeq" id="WP_018965888.1">
    <property type="nucleotide sequence ID" value="NZ_CALUCC010000349.1"/>
</dbReference>
<keyword evidence="1 2" id="KW-0238">DNA-binding</keyword>
<dbReference type="InterPro" id="IPR009057">
    <property type="entry name" value="Homeodomain-like_sf"/>
</dbReference>
<protein>
    <submittedName>
        <fullName evidence="4">TetR family transcriptional regulator</fullName>
    </submittedName>
</protein>
<reference evidence="4 5" key="1">
    <citation type="submission" date="2014-08" db="EMBL/GenBank/DDBJ databases">
        <title>Porphyromonas gulae strain:COT-052_OH3439 Genome sequencing.</title>
        <authorList>
            <person name="Wallis C."/>
            <person name="Deusch O."/>
            <person name="O'Flynn C."/>
            <person name="Davis I."/>
            <person name="Jospin G."/>
            <person name="Darling A.E."/>
            <person name="Coil D.A."/>
            <person name="Alexiev A."/>
            <person name="Horsfall A."/>
            <person name="Kirkwood N."/>
            <person name="Harris S."/>
            <person name="Eisen J.A."/>
        </authorList>
    </citation>
    <scope>NUCLEOTIDE SEQUENCE [LARGE SCALE GENOMIC DNA]</scope>
    <source>
        <strain evidence="5">COT-052 OH3439</strain>
    </source>
</reference>
<evidence type="ECO:0000313" key="5">
    <source>
        <dbReference type="Proteomes" id="UP000030146"/>
    </source>
</evidence>
<dbReference type="InterPro" id="IPR001647">
    <property type="entry name" value="HTH_TetR"/>
</dbReference>
<feature type="domain" description="HTH tetR-type" evidence="3">
    <location>
        <begin position="4"/>
        <end position="64"/>
    </location>
</feature>
<evidence type="ECO:0000259" key="3">
    <source>
        <dbReference type="PROSITE" id="PS50977"/>
    </source>
</evidence>
<dbReference type="AlphaFoldDB" id="A0A099WT00"/>
<dbReference type="PROSITE" id="PS50977">
    <property type="entry name" value="HTH_TETR_2"/>
    <property type="match status" value="1"/>
</dbReference>
<evidence type="ECO:0000256" key="1">
    <source>
        <dbReference type="ARBA" id="ARBA00023125"/>
    </source>
</evidence>
<dbReference type="Gene3D" id="1.10.10.60">
    <property type="entry name" value="Homeodomain-like"/>
    <property type="match status" value="1"/>
</dbReference>
<gene>
    <name evidence="4" type="ORF">HR15_05235</name>
</gene>
<sequence length="211" mass="23971">MSVAKTRELMIDVARQLFAKIGVEKTTMNDIADAANKGRRTLYTYFKSKKDIYFAVVHKELDELYSSLETAAIVSMPPAKKLMHFIYTHLEAIKEIVVRNGTLRADFFRDIWKVETARKEFDLKEEHLICSILDEGVRLNAFSIPDTHITAKILLHSIKGLEVPYISGHLRHAGTIAFERISENVEHLIFHGICLSPAVNTGEEETGRESI</sequence>
<dbReference type="PANTHER" id="PTHR43479">
    <property type="entry name" value="ACREF/ENVCD OPERON REPRESSOR-RELATED"/>
    <property type="match status" value="1"/>
</dbReference>
<dbReference type="EMBL" id="JRAK01000073">
    <property type="protein sequence ID" value="KGN88389.1"/>
    <property type="molecule type" value="Genomic_DNA"/>
</dbReference>
<comment type="caution">
    <text evidence="4">The sequence shown here is derived from an EMBL/GenBank/DDBJ whole genome shotgun (WGS) entry which is preliminary data.</text>
</comment>
<evidence type="ECO:0000313" key="4">
    <source>
        <dbReference type="EMBL" id="KGN88389.1"/>
    </source>
</evidence>
<name>A0A099WT00_9PORP</name>
<organism evidence="4 5">
    <name type="scientific">Porphyromonas gulae</name>
    <dbReference type="NCBI Taxonomy" id="111105"/>
    <lineage>
        <taxon>Bacteria</taxon>
        <taxon>Pseudomonadati</taxon>
        <taxon>Bacteroidota</taxon>
        <taxon>Bacteroidia</taxon>
        <taxon>Bacteroidales</taxon>
        <taxon>Porphyromonadaceae</taxon>
        <taxon>Porphyromonas</taxon>
    </lineage>
</organism>
<dbReference type="PATRIC" id="fig|111105.18.peg.1679"/>
<dbReference type="InterPro" id="IPR050624">
    <property type="entry name" value="HTH-type_Tx_Regulator"/>
</dbReference>
<evidence type="ECO:0000256" key="2">
    <source>
        <dbReference type="PROSITE-ProRule" id="PRU00335"/>
    </source>
</evidence>
<dbReference type="PANTHER" id="PTHR43479:SF11">
    <property type="entry name" value="ACREF_ENVCD OPERON REPRESSOR-RELATED"/>
    <property type="match status" value="1"/>
</dbReference>
<dbReference type="Gene3D" id="1.10.357.10">
    <property type="entry name" value="Tetracycline Repressor, domain 2"/>
    <property type="match status" value="1"/>
</dbReference>
<keyword evidence="5" id="KW-1185">Reference proteome</keyword>
<dbReference type="SUPFAM" id="SSF46689">
    <property type="entry name" value="Homeodomain-like"/>
    <property type="match status" value="1"/>
</dbReference>
<dbReference type="Pfam" id="PF00440">
    <property type="entry name" value="TetR_N"/>
    <property type="match status" value="1"/>
</dbReference>
<proteinExistence type="predicted"/>
<dbReference type="GO" id="GO:0003677">
    <property type="term" value="F:DNA binding"/>
    <property type="evidence" value="ECO:0007669"/>
    <property type="project" value="UniProtKB-UniRule"/>
</dbReference>
<dbReference type="GeneID" id="57240023"/>